<dbReference type="EMBL" id="CP074405">
    <property type="protein sequence ID" value="QVI61238.1"/>
    <property type="molecule type" value="Genomic_DNA"/>
</dbReference>
<organism evidence="2 3">
    <name type="scientific">Cellulomonas wangleii</name>
    <dbReference type="NCBI Taxonomy" id="2816956"/>
    <lineage>
        <taxon>Bacteria</taxon>
        <taxon>Bacillati</taxon>
        <taxon>Actinomycetota</taxon>
        <taxon>Actinomycetes</taxon>
        <taxon>Micrococcales</taxon>
        <taxon>Cellulomonadaceae</taxon>
        <taxon>Cellulomonas</taxon>
    </lineage>
</organism>
<feature type="compositionally biased region" description="Low complexity" evidence="1">
    <location>
        <begin position="68"/>
        <end position="84"/>
    </location>
</feature>
<proteinExistence type="predicted"/>
<evidence type="ECO:0000313" key="3">
    <source>
        <dbReference type="Proteomes" id="UP000677804"/>
    </source>
</evidence>
<gene>
    <name evidence="2" type="ORF">KG103_12110</name>
</gene>
<feature type="region of interest" description="Disordered" evidence="1">
    <location>
        <begin position="1"/>
        <end position="32"/>
    </location>
</feature>
<sequence>MRRSTTLTTGDTRPASRRERARETRRRARRRTAATTTAVVLALIATITPAAAGARGALAGAVGLPAPEPSASAPAGGAAGSAEAPPLPRTGDARPQATIEDEEAWCSYLSSYYLAFPSPWSARVINCRHSALFVAPLYSDGSRGMCVLVPARHSRHLGGNIARWVTDIRLC</sequence>
<feature type="compositionally biased region" description="Polar residues" evidence="1">
    <location>
        <begin position="1"/>
        <end position="11"/>
    </location>
</feature>
<feature type="region of interest" description="Disordered" evidence="1">
    <location>
        <begin position="68"/>
        <end position="94"/>
    </location>
</feature>
<reference evidence="2 3" key="1">
    <citation type="submission" date="2021-05" db="EMBL/GenBank/DDBJ databases">
        <title>Novel species in genus Cellulomonas.</title>
        <authorList>
            <person name="Zhang G."/>
        </authorList>
    </citation>
    <scope>NUCLEOTIDE SEQUENCE [LARGE SCALE GENOMIC DNA]</scope>
    <source>
        <strain evidence="3">zg-ZUI222</strain>
    </source>
</reference>
<keyword evidence="3" id="KW-1185">Reference proteome</keyword>
<protein>
    <submittedName>
        <fullName evidence="2">Uncharacterized protein</fullName>
    </submittedName>
</protein>
<dbReference type="Proteomes" id="UP000677804">
    <property type="component" value="Chromosome"/>
</dbReference>
<dbReference type="RefSeq" id="WP_207340914.1">
    <property type="nucleotide sequence ID" value="NZ_CP074405.1"/>
</dbReference>
<feature type="compositionally biased region" description="Basic residues" evidence="1">
    <location>
        <begin position="23"/>
        <end position="32"/>
    </location>
</feature>
<evidence type="ECO:0000256" key="1">
    <source>
        <dbReference type="SAM" id="MobiDB-lite"/>
    </source>
</evidence>
<evidence type="ECO:0000313" key="2">
    <source>
        <dbReference type="EMBL" id="QVI61238.1"/>
    </source>
</evidence>
<accession>A0ABX8D183</accession>
<name>A0ABX8D183_9CELL</name>